<evidence type="ECO:0000256" key="2">
    <source>
        <dbReference type="ARBA" id="ARBA00023242"/>
    </source>
</evidence>
<dbReference type="PANTHER" id="PTHR16171">
    <property type="entry name" value="DNA REPAIR PROTEIN COMPLEMENTING XP-G CELLS-RELATED"/>
    <property type="match status" value="1"/>
</dbReference>
<comment type="subcellular location">
    <subcellularLocation>
        <location evidence="1">Nucleus</location>
    </subcellularLocation>
</comment>
<dbReference type="SMART" id="SM00279">
    <property type="entry name" value="HhH2"/>
    <property type="match status" value="1"/>
</dbReference>
<dbReference type="FunFam" id="3.40.50.1010:FF:000029">
    <property type="entry name" value="DNA repair protein UVH3"/>
    <property type="match status" value="1"/>
</dbReference>
<dbReference type="SMART" id="SM00484">
    <property type="entry name" value="XPGI"/>
    <property type="match status" value="1"/>
</dbReference>
<keyword evidence="2" id="KW-0539">Nucleus</keyword>
<dbReference type="EMBL" id="KZ305019">
    <property type="protein sequence ID" value="PIA62143.1"/>
    <property type="molecule type" value="Genomic_DNA"/>
</dbReference>
<gene>
    <name evidence="6" type="ORF">AQUCO_00200266v1</name>
</gene>
<dbReference type="InParanoid" id="A0A2G5F2A6"/>
<feature type="region of interest" description="Disordered" evidence="4">
    <location>
        <begin position="949"/>
        <end position="969"/>
    </location>
</feature>
<dbReference type="GO" id="GO:0016788">
    <property type="term" value="F:hydrolase activity, acting on ester bonds"/>
    <property type="evidence" value="ECO:0007669"/>
    <property type="project" value="InterPro"/>
</dbReference>
<feature type="region of interest" description="Disordered" evidence="4">
    <location>
        <begin position="1262"/>
        <end position="1322"/>
    </location>
</feature>
<feature type="coiled-coil region" evidence="3">
    <location>
        <begin position="783"/>
        <end position="810"/>
    </location>
</feature>
<dbReference type="InterPro" id="IPR019974">
    <property type="entry name" value="XPG_CS"/>
</dbReference>
<evidence type="ECO:0000313" key="6">
    <source>
        <dbReference type="EMBL" id="PIA62143.1"/>
    </source>
</evidence>
<dbReference type="GO" id="GO:0005634">
    <property type="term" value="C:nucleus"/>
    <property type="evidence" value="ECO:0007669"/>
    <property type="project" value="UniProtKB-SubCell"/>
</dbReference>
<evidence type="ECO:0000259" key="5">
    <source>
        <dbReference type="SMART" id="SM00484"/>
    </source>
</evidence>
<evidence type="ECO:0000256" key="3">
    <source>
        <dbReference type="SAM" id="Coils"/>
    </source>
</evidence>
<dbReference type="GO" id="GO:0003697">
    <property type="term" value="F:single-stranded DNA binding"/>
    <property type="evidence" value="ECO:0007669"/>
    <property type="project" value="TreeGrafter"/>
</dbReference>
<dbReference type="Gene3D" id="3.40.50.1010">
    <property type="entry name" value="5'-nuclease"/>
    <property type="match status" value="1"/>
</dbReference>
<feature type="compositionally biased region" description="Polar residues" evidence="4">
    <location>
        <begin position="1404"/>
        <end position="1428"/>
    </location>
</feature>
<proteinExistence type="predicted"/>
<reference evidence="6 7" key="1">
    <citation type="submission" date="2017-09" db="EMBL/GenBank/DDBJ databases">
        <title>WGS assembly of Aquilegia coerulea Goldsmith.</title>
        <authorList>
            <person name="Hodges S."/>
            <person name="Kramer E."/>
            <person name="Nordborg M."/>
            <person name="Tomkins J."/>
            <person name="Borevitz J."/>
            <person name="Derieg N."/>
            <person name="Yan J."/>
            <person name="Mihaltcheva S."/>
            <person name="Hayes R.D."/>
            <person name="Rokhsar D."/>
        </authorList>
    </citation>
    <scope>NUCLEOTIDE SEQUENCE [LARGE SCALE GENOMIC DNA]</scope>
    <source>
        <strain evidence="7">cv. Goldsmith</strain>
    </source>
</reference>
<dbReference type="Pfam" id="PF00867">
    <property type="entry name" value="XPG_I"/>
    <property type="match status" value="1"/>
</dbReference>
<dbReference type="FunFam" id="1.10.150.20:FF:000050">
    <property type="entry name" value="DNA repair protein UVH3"/>
    <property type="match status" value="1"/>
</dbReference>
<dbReference type="CDD" id="cd09868">
    <property type="entry name" value="PIN_XPG_RAD2"/>
    <property type="match status" value="1"/>
</dbReference>
<dbReference type="FunCoup" id="A0A2G5F2A6">
    <property type="interactions" value="2482"/>
</dbReference>
<dbReference type="PANTHER" id="PTHR16171:SF7">
    <property type="entry name" value="DNA REPAIR PROTEIN RAD2"/>
    <property type="match status" value="1"/>
</dbReference>
<dbReference type="InterPro" id="IPR022657">
    <property type="entry name" value="De-COase2_CS"/>
</dbReference>
<dbReference type="OrthoDB" id="31113at2759"/>
<sequence>MDHRLNRDDRKGKSVVVDLEEDIERQKQKNDIKGKSVALEYIEDMDNSAKSSDNTTLRYDQETLDAMLAASLAAEEDGSVTGNASTSVRDDIIYEEEDDGDEEMMLPVMDGNVDPAILASLPPSMQLDLLVQMRERLMAENRQKYQKVKKAPAAFSELQIQSYLKTVAFRREINEVQKSAAGKDVGGVQTSRIASEANREYIFSSSFTGDKQALASAGIEENRDLELLTPAKGPARLNFINQVSSAARSSSETESGMNVHRSNLNDVETYVDERGHLRVSRVRAMGIRMTRDLQRNLDLMKEIEREKEDDDSGNREAIFNKIVLGDPETVSVNNHNLEALDERNIVYSTSNGDILSENPSVPEKRTAMNISFFEEEIVSKDIDDDDDIFGQLVAGSSVALSPGKNEFSGKHHSDGESDCSWEEGTVDEKGVSFSNNIEVGSWMSLGKENLTDENEVDWEEVVCDVNKAIIDDGGASFSSNFEESRMSVEKENINNENEVAWEEVVCDVNKATSRVSLEEEADMAEAIKRSLKDFTSETVKQRLMCDLTKEKSEVGSLNFLVENNNSPSQTPYMAVAGCKSLDHVVVNSNSQIIESPKRQAASFAELESGKDEKVKLMHKPCDQNLLPELAALSEATRECDEIPCRDFRAPLEPKGVHLIADQVLESSVEGGKGIGVVGSNCSSEITSHVSAVVMGDTNMYAYENDSVAASNFHSYEISEVVNSLEEPLTKELASSAPIKHNLVAEKNMGYPVEELRHTEDNCLIQNNMDVPIEVSEASLDEEMLHLRQERMDLADEQRKLERNAESVSSEMFAECQELLQMFGLPYIIAPMEAEAQCAYLELAKLVDGVVTDDSDVFLFGAQSVYKNIFDDRKYVETYFMKDIDSELGLTREQLIRMALLLGSDYTEGVSGIGIVNAIEVVNAFPEEDGLQKFREWLESPDPTILGKLVTQTGPDSRKKESNGPADCSKTVADVPASCGVVSEGHDNELSADDIQKTKQIFMDKHRNVSKNWHIPTSFPSEAVVSAYVSPQVDKSTESFSWGKPDLHVLRKLCWEKFGWSNQRADDLLVPVLKEYNKHETQLRLEAFYTFNERFAKIRSQRIKKAVKGITGKKSSELMDILPNKNSKKRMSPAEPNIIQENLCVEDDSIAVNKSSIPEKSTPKQSRKRKTKTVPVSNEVGEPSDQKEDRCSTKKGSSGNVRGRGRGRGRGRAGGRGRGKAVPGCESNEMIYSDGSSSNNELESQDDMTESLYEVRKSTRPRKHINYMEDDSETLGVSKPVDHSNTKGINEAMEPEIVCDEDSCRDAANDPSEQDAEPLLKDGCHSDYLDMGGGFCLDEDNQENKVQLVSTFTRLSDHDKNHQSLEDGSSEDYLAMGGGFCVNEGDPDTEPVQQFSSPRRDLDETTTARMDSLITTESLDPPSCTSMENANKLGISQEDRLPKADSSTSCRTGLAAIPFLRRKRKKT</sequence>
<dbReference type="PRINTS" id="PR00853">
    <property type="entry name" value="XPGRADSUPER"/>
</dbReference>
<dbReference type="STRING" id="218851.A0A2G5F2A6"/>
<dbReference type="InterPro" id="IPR006084">
    <property type="entry name" value="XPG/Rad2"/>
</dbReference>
<keyword evidence="3" id="KW-0175">Coiled coil</keyword>
<accession>A0A2G5F2A6</accession>
<dbReference type="PROSITE" id="PS00842">
    <property type="entry name" value="XPG_2"/>
    <property type="match status" value="1"/>
</dbReference>
<keyword evidence="7" id="KW-1185">Reference proteome</keyword>
<dbReference type="InterPro" id="IPR029060">
    <property type="entry name" value="PIN-like_dom_sf"/>
</dbReference>
<dbReference type="InterPro" id="IPR006086">
    <property type="entry name" value="XPG-I_dom"/>
</dbReference>
<dbReference type="SUPFAM" id="SSF47807">
    <property type="entry name" value="5' to 3' exonuclease, C-terminal subdomain"/>
    <property type="match status" value="1"/>
</dbReference>
<name>A0A2G5F2A6_AQUCA</name>
<dbReference type="Gene3D" id="1.10.150.20">
    <property type="entry name" value="5' to 3' exonuclease, C-terminal subdomain"/>
    <property type="match status" value="1"/>
</dbReference>
<dbReference type="GO" id="GO:0004520">
    <property type="term" value="F:DNA endonuclease activity"/>
    <property type="evidence" value="ECO:0007669"/>
    <property type="project" value="TreeGrafter"/>
</dbReference>
<evidence type="ECO:0000256" key="1">
    <source>
        <dbReference type="ARBA" id="ARBA00004123"/>
    </source>
</evidence>
<dbReference type="SUPFAM" id="SSF88723">
    <property type="entry name" value="PIN domain-like"/>
    <property type="match status" value="1"/>
</dbReference>
<organism evidence="6 7">
    <name type="scientific">Aquilegia coerulea</name>
    <name type="common">Rocky mountain columbine</name>
    <dbReference type="NCBI Taxonomy" id="218851"/>
    <lineage>
        <taxon>Eukaryota</taxon>
        <taxon>Viridiplantae</taxon>
        <taxon>Streptophyta</taxon>
        <taxon>Embryophyta</taxon>
        <taxon>Tracheophyta</taxon>
        <taxon>Spermatophyta</taxon>
        <taxon>Magnoliopsida</taxon>
        <taxon>Ranunculales</taxon>
        <taxon>Ranunculaceae</taxon>
        <taxon>Thalictroideae</taxon>
        <taxon>Aquilegia</taxon>
    </lineage>
</organism>
<feature type="domain" description="XPG-I" evidence="5">
    <location>
        <begin position="820"/>
        <end position="889"/>
    </location>
</feature>
<dbReference type="InterPro" id="IPR036279">
    <property type="entry name" value="5-3_exonuclease_C_sf"/>
</dbReference>
<dbReference type="PROSITE" id="PS00879">
    <property type="entry name" value="ODR_DC_2_2"/>
    <property type="match status" value="1"/>
</dbReference>
<evidence type="ECO:0000313" key="7">
    <source>
        <dbReference type="Proteomes" id="UP000230069"/>
    </source>
</evidence>
<protein>
    <recommendedName>
        <fullName evidence="5">XPG-I domain-containing protein</fullName>
    </recommendedName>
</protein>
<evidence type="ECO:0000256" key="4">
    <source>
        <dbReference type="SAM" id="MobiDB-lite"/>
    </source>
</evidence>
<feature type="compositionally biased region" description="Basic residues" evidence="4">
    <location>
        <begin position="1202"/>
        <end position="1218"/>
    </location>
</feature>
<dbReference type="Proteomes" id="UP000230069">
    <property type="component" value="Unassembled WGS sequence"/>
</dbReference>
<feature type="region of interest" description="Disordered" evidence="4">
    <location>
        <begin position="1375"/>
        <end position="1448"/>
    </location>
</feature>
<feature type="region of interest" description="Disordered" evidence="4">
    <location>
        <begin position="1153"/>
        <end position="1248"/>
    </location>
</feature>
<dbReference type="CDD" id="cd09904">
    <property type="entry name" value="H3TH_XPG"/>
    <property type="match status" value="1"/>
</dbReference>
<dbReference type="InterPro" id="IPR008918">
    <property type="entry name" value="HhH2"/>
</dbReference>